<evidence type="ECO:0000256" key="1">
    <source>
        <dbReference type="SAM" id="MobiDB-lite"/>
    </source>
</evidence>
<feature type="region of interest" description="Disordered" evidence="1">
    <location>
        <begin position="84"/>
        <end position="169"/>
    </location>
</feature>
<dbReference type="OrthoDB" id="10303758at2759"/>
<feature type="compositionally biased region" description="Basic and acidic residues" evidence="1">
    <location>
        <begin position="85"/>
        <end position="122"/>
    </location>
</feature>
<sequence>MYAPISDEDSFLPAILWSNPAKQLEHVRGYYERQRQSCLVLDRSLEDIRMAYSMKLCCERNRLSKSLWELEVKKRRLLHQIMEPQAKRSSDWRSKSISEAKKQRLKRREEIEKDKAALDTGRKTNGGKRTSTKKHQGKQQEKSTKQKPKTDLIEKTESEQLDIPKYLLQ</sequence>
<comment type="caution">
    <text evidence="2">The sequence shown here is derived from an EMBL/GenBank/DDBJ whole genome shotgun (WGS) entry which is preliminary data.</text>
</comment>
<accession>A0A9W9ZFR9</accession>
<dbReference type="Proteomes" id="UP001163046">
    <property type="component" value="Unassembled WGS sequence"/>
</dbReference>
<protein>
    <submittedName>
        <fullName evidence="2">Uncharacterized protein</fullName>
    </submittedName>
</protein>
<name>A0A9W9ZFR9_9CNID</name>
<dbReference type="AlphaFoldDB" id="A0A9W9ZFR9"/>
<evidence type="ECO:0000313" key="3">
    <source>
        <dbReference type="Proteomes" id="UP001163046"/>
    </source>
</evidence>
<keyword evidence="3" id="KW-1185">Reference proteome</keyword>
<gene>
    <name evidence="2" type="ORF">OS493_012571</name>
</gene>
<proteinExistence type="predicted"/>
<reference evidence="2" key="1">
    <citation type="submission" date="2023-01" db="EMBL/GenBank/DDBJ databases">
        <title>Genome assembly of the deep-sea coral Lophelia pertusa.</title>
        <authorList>
            <person name="Herrera S."/>
            <person name="Cordes E."/>
        </authorList>
    </citation>
    <scope>NUCLEOTIDE SEQUENCE</scope>
    <source>
        <strain evidence="2">USNM1676648</strain>
        <tissue evidence="2">Polyp</tissue>
    </source>
</reference>
<organism evidence="2 3">
    <name type="scientific">Desmophyllum pertusum</name>
    <dbReference type="NCBI Taxonomy" id="174260"/>
    <lineage>
        <taxon>Eukaryota</taxon>
        <taxon>Metazoa</taxon>
        <taxon>Cnidaria</taxon>
        <taxon>Anthozoa</taxon>
        <taxon>Hexacorallia</taxon>
        <taxon>Scleractinia</taxon>
        <taxon>Caryophylliina</taxon>
        <taxon>Caryophylliidae</taxon>
        <taxon>Desmophyllum</taxon>
    </lineage>
</organism>
<dbReference type="EMBL" id="MU826355">
    <property type="protein sequence ID" value="KAJ7379823.1"/>
    <property type="molecule type" value="Genomic_DNA"/>
</dbReference>
<evidence type="ECO:0000313" key="2">
    <source>
        <dbReference type="EMBL" id="KAJ7379823.1"/>
    </source>
</evidence>
<feature type="compositionally biased region" description="Basic and acidic residues" evidence="1">
    <location>
        <begin position="138"/>
        <end position="158"/>
    </location>
</feature>